<name>A0A1X1YCG8_9MYCO</name>
<dbReference type="GO" id="GO:0005524">
    <property type="term" value="F:ATP binding"/>
    <property type="evidence" value="ECO:0007669"/>
    <property type="project" value="UniProtKB-UniRule"/>
</dbReference>
<protein>
    <recommendedName>
        <fullName evidence="9">Iron-sulfur cluster carrier protein</fullName>
    </recommendedName>
</protein>
<dbReference type="GO" id="GO:0051539">
    <property type="term" value="F:4 iron, 4 sulfur cluster binding"/>
    <property type="evidence" value="ECO:0007669"/>
    <property type="project" value="TreeGrafter"/>
</dbReference>
<dbReference type="Proteomes" id="UP000193866">
    <property type="component" value="Unassembled WGS sequence"/>
</dbReference>
<dbReference type="SUPFAM" id="SSF117916">
    <property type="entry name" value="Fe-S cluster assembly (FSCA) domain-like"/>
    <property type="match status" value="1"/>
</dbReference>
<dbReference type="InterPro" id="IPR000808">
    <property type="entry name" value="Mrp-like_CS"/>
</dbReference>
<evidence type="ECO:0000256" key="9">
    <source>
        <dbReference type="HAMAP-Rule" id="MF_02040"/>
    </source>
</evidence>
<evidence type="ECO:0000256" key="2">
    <source>
        <dbReference type="ARBA" id="ARBA00008205"/>
    </source>
</evidence>
<dbReference type="CDD" id="cd02037">
    <property type="entry name" value="Mrp_NBP35"/>
    <property type="match status" value="1"/>
</dbReference>
<feature type="binding site" evidence="9">
    <location>
        <begin position="127"/>
        <end position="134"/>
    </location>
    <ligand>
        <name>ATP</name>
        <dbReference type="ChEBI" id="CHEBI:30616"/>
    </ligand>
</feature>
<dbReference type="GO" id="GO:0016226">
    <property type="term" value="P:iron-sulfur cluster assembly"/>
    <property type="evidence" value="ECO:0007669"/>
    <property type="project" value="InterPro"/>
</dbReference>
<comment type="subunit">
    <text evidence="9">Homodimer.</text>
</comment>
<comment type="function">
    <text evidence="9">Binds and transfers iron-sulfur (Fe-S) clusters to target apoproteins. Can hydrolyze ATP.</text>
</comment>
<gene>
    <name evidence="11" type="ORF">AWC16_00245</name>
</gene>
<dbReference type="PANTHER" id="PTHR42961:SF2">
    <property type="entry name" value="IRON-SULFUR PROTEIN NUBPL"/>
    <property type="match status" value="1"/>
</dbReference>
<evidence type="ECO:0000256" key="7">
    <source>
        <dbReference type="ARBA" id="ARBA00023004"/>
    </source>
</evidence>
<evidence type="ECO:0000256" key="4">
    <source>
        <dbReference type="ARBA" id="ARBA00022741"/>
    </source>
</evidence>
<dbReference type="InterPro" id="IPR019591">
    <property type="entry name" value="Mrp/NBP35_ATP-bd"/>
</dbReference>
<evidence type="ECO:0000259" key="10">
    <source>
        <dbReference type="Pfam" id="PF01883"/>
    </source>
</evidence>
<dbReference type="InterPro" id="IPR044304">
    <property type="entry name" value="NUBPL-like"/>
</dbReference>
<organism evidence="11 12">
    <name type="scientific">Mycolicibacter longobardus</name>
    <dbReference type="NCBI Taxonomy" id="1108812"/>
    <lineage>
        <taxon>Bacteria</taxon>
        <taxon>Bacillati</taxon>
        <taxon>Actinomycetota</taxon>
        <taxon>Actinomycetes</taxon>
        <taxon>Mycobacteriales</taxon>
        <taxon>Mycobacteriaceae</taxon>
        <taxon>Mycolicibacter</taxon>
    </lineage>
</organism>
<dbReference type="PROSITE" id="PS01215">
    <property type="entry name" value="MRP"/>
    <property type="match status" value="1"/>
</dbReference>
<dbReference type="EMBL" id="LQPG01000034">
    <property type="protein sequence ID" value="ORW08690.1"/>
    <property type="molecule type" value="Genomic_DNA"/>
</dbReference>
<comment type="similarity">
    <text evidence="1">In the N-terminal section; belongs to the MIP18 family.</text>
</comment>
<dbReference type="RefSeq" id="WP_085266066.1">
    <property type="nucleotide sequence ID" value="NZ_JACKVG010000005.1"/>
</dbReference>
<accession>A0A1X1YCG8</accession>
<dbReference type="HAMAP" id="MF_02040">
    <property type="entry name" value="Mrp_NBP35"/>
    <property type="match status" value="1"/>
</dbReference>
<dbReference type="Gene3D" id="3.30.300.130">
    <property type="entry name" value="Fe-S cluster assembly (FSCA)"/>
    <property type="match status" value="1"/>
</dbReference>
<dbReference type="SUPFAM" id="SSF52540">
    <property type="entry name" value="P-loop containing nucleoside triphosphate hydrolases"/>
    <property type="match status" value="1"/>
</dbReference>
<sequence>MSETPDDTAALHDAIYAALGTVLDPDIRRPITDLGMVKSIEIDADHAVHVTIYLTIAGCPMKAEITNMVTTAINDVPGTGPVKVSLDVFSDEQRAELRKQLRGDTREPVIPFAQPGSLTKVYAIASGKGGVGKSSVTVNLAVALAERGMSVGVLDADIYGHSVPRMMGVTALPTQLDSMILPPIGYGVKVISIAMFTKGNTPVVWRGPMLHRALQQFLADVYWGDLDVLLLDLPPGTGDIAISVAQLVPPAEILVVTTPQQAAAEVAERAGAIALQTRQQVVGVVENMAGLAMPDGSTMHLFGEGGGERVAERLTRAMGREVPLLGQVPIDGEMVTGGDSGAPVVLSPDSAAGKELRRVADQLATRGRGLVGMSLSLDTGGKR</sequence>
<keyword evidence="5 9" id="KW-0378">Hydrolase</keyword>
<dbReference type="FunFam" id="3.40.50.300:FF:000304">
    <property type="entry name" value="Iron-sulfur cluster carrier protein"/>
    <property type="match status" value="1"/>
</dbReference>
<keyword evidence="8 9" id="KW-0411">Iron-sulfur</keyword>
<keyword evidence="4 9" id="KW-0547">Nucleotide-binding</keyword>
<evidence type="ECO:0000256" key="6">
    <source>
        <dbReference type="ARBA" id="ARBA00022840"/>
    </source>
</evidence>
<reference evidence="11 12" key="1">
    <citation type="submission" date="2016-01" db="EMBL/GenBank/DDBJ databases">
        <title>The new phylogeny of the genus Mycobacterium.</title>
        <authorList>
            <person name="Tarcisio F."/>
            <person name="Conor M."/>
            <person name="Antonella G."/>
            <person name="Elisabetta G."/>
            <person name="Giulia F.S."/>
            <person name="Sara T."/>
            <person name="Anna F."/>
            <person name="Clotilde B."/>
            <person name="Roberto B."/>
            <person name="Veronica D.S."/>
            <person name="Fabio R."/>
            <person name="Monica P."/>
            <person name="Olivier J."/>
            <person name="Enrico T."/>
            <person name="Nicola S."/>
        </authorList>
    </citation>
    <scope>NUCLEOTIDE SEQUENCE [LARGE SCALE GENOMIC DNA]</scope>
    <source>
        <strain evidence="11 12">DSM 45394</strain>
    </source>
</reference>
<comment type="caution">
    <text evidence="11">The sequence shown here is derived from an EMBL/GenBank/DDBJ whole genome shotgun (WGS) entry which is preliminary data.</text>
</comment>
<dbReference type="OrthoDB" id="9809679at2"/>
<dbReference type="Gene3D" id="3.40.50.300">
    <property type="entry name" value="P-loop containing nucleotide triphosphate hydrolases"/>
    <property type="match status" value="1"/>
</dbReference>
<keyword evidence="12" id="KW-1185">Reference proteome</keyword>
<evidence type="ECO:0000256" key="8">
    <source>
        <dbReference type="ARBA" id="ARBA00023014"/>
    </source>
</evidence>
<dbReference type="InterPro" id="IPR002744">
    <property type="entry name" value="MIP18-like"/>
</dbReference>
<dbReference type="PANTHER" id="PTHR42961">
    <property type="entry name" value="IRON-SULFUR PROTEIN NUBPL"/>
    <property type="match status" value="1"/>
</dbReference>
<evidence type="ECO:0000256" key="3">
    <source>
        <dbReference type="ARBA" id="ARBA00022723"/>
    </source>
</evidence>
<comment type="similarity">
    <text evidence="9">Belongs to the Mrp/NBP35 ATP-binding proteins family.</text>
</comment>
<keyword evidence="6 9" id="KW-0067">ATP-binding</keyword>
<dbReference type="InterPro" id="IPR027417">
    <property type="entry name" value="P-loop_NTPase"/>
</dbReference>
<keyword evidence="7 9" id="KW-0408">Iron</keyword>
<dbReference type="InterPro" id="IPR033756">
    <property type="entry name" value="YlxH/NBP35"/>
</dbReference>
<comment type="similarity">
    <text evidence="2">In the C-terminal section; belongs to the Mrp/NBP35 ATP-binding proteins family.</text>
</comment>
<proteinExistence type="inferred from homology"/>
<dbReference type="GO" id="GO:0140663">
    <property type="term" value="F:ATP-dependent FeS chaperone activity"/>
    <property type="evidence" value="ECO:0007669"/>
    <property type="project" value="InterPro"/>
</dbReference>
<evidence type="ECO:0000313" key="12">
    <source>
        <dbReference type="Proteomes" id="UP000193866"/>
    </source>
</evidence>
<dbReference type="Pfam" id="PF10609">
    <property type="entry name" value="ParA"/>
    <property type="match status" value="1"/>
</dbReference>
<dbReference type="GO" id="GO:0046872">
    <property type="term" value="F:metal ion binding"/>
    <property type="evidence" value="ECO:0007669"/>
    <property type="project" value="UniProtKB-KW"/>
</dbReference>
<evidence type="ECO:0000256" key="5">
    <source>
        <dbReference type="ARBA" id="ARBA00022801"/>
    </source>
</evidence>
<dbReference type="AlphaFoldDB" id="A0A1X1YCG8"/>
<dbReference type="Pfam" id="PF01883">
    <property type="entry name" value="FeS_assembly_P"/>
    <property type="match status" value="1"/>
</dbReference>
<evidence type="ECO:0000256" key="1">
    <source>
        <dbReference type="ARBA" id="ARBA00007352"/>
    </source>
</evidence>
<dbReference type="InterPro" id="IPR034904">
    <property type="entry name" value="FSCA_dom_sf"/>
</dbReference>
<feature type="domain" description="MIP18 family-like" evidence="10">
    <location>
        <begin position="13"/>
        <end position="85"/>
    </location>
</feature>
<evidence type="ECO:0000313" key="11">
    <source>
        <dbReference type="EMBL" id="ORW08690.1"/>
    </source>
</evidence>
<dbReference type="GO" id="GO:0016887">
    <property type="term" value="F:ATP hydrolysis activity"/>
    <property type="evidence" value="ECO:0007669"/>
    <property type="project" value="UniProtKB-UniRule"/>
</dbReference>
<keyword evidence="3 9" id="KW-0479">Metal-binding</keyword>
<dbReference type="STRING" id="1108812.AWC16_00245"/>